<evidence type="ECO:0008006" key="3">
    <source>
        <dbReference type="Google" id="ProtNLM"/>
    </source>
</evidence>
<protein>
    <recommendedName>
        <fullName evidence="3">Mos1 transposase HTH domain-containing protein</fullName>
    </recommendedName>
</protein>
<reference evidence="1 2" key="1">
    <citation type="journal article" date="2022" name="Allergy">
        <title>Genome assembly and annotation of Periplaneta americana reveal a comprehensive cockroach allergen profile.</title>
        <authorList>
            <person name="Wang L."/>
            <person name="Xiong Q."/>
            <person name="Saelim N."/>
            <person name="Wang L."/>
            <person name="Nong W."/>
            <person name="Wan A.T."/>
            <person name="Shi M."/>
            <person name="Liu X."/>
            <person name="Cao Q."/>
            <person name="Hui J.H.L."/>
            <person name="Sookrung N."/>
            <person name="Leung T.F."/>
            <person name="Tungtrongchitr A."/>
            <person name="Tsui S.K.W."/>
        </authorList>
    </citation>
    <scope>NUCLEOTIDE SEQUENCE [LARGE SCALE GENOMIC DNA]</scope>
    <source>
        <strain evidence="1">PWHHKU_190912</strain>
    </source>
</reference>
<name>A0ABQ8SNR2_PERAM</name>
<dbReference type="EMBL" id="JAJSOF020000023">
    <property type="protein sequence ID" value="KAJ4435406.1"/>
    <property type="molecule type" value="Genomic_DNA"/>
</dbReference>
<organism evidence="1 2">
    <name type="scientific">Periplaneta americana</name>
    <name type="common">American cockroach</name>
    <name type="synonym">Blatta americana</name>
    <dbReference type="NCBI Taxonomy" id="6978"/>
    <lineage>
        <taxon>Eukaryota</taxon>
        <taxon>Metazoa</taxon>
        <taxon>Ecdysozoa</taxon>
        <taxon>Arthropoda</taxon>
        <taxon>Hexapoda</taxon>
        <taxon>Insecta</taxon>
        <taxon>Pterygota</taxon>
        <taxon>Neoptera</taxon>
        <taxon>Polyneoptera</taxon>
        <taxon>Dictyoptera</taxon>
        <taxon>Blattodea</taxon>
        <taxon>Blattoidea</taxon>
        <taxon>Blattidae</taxon>
        <taxon>Blattinae</taxon>
        <taxon>Periplaneta</taxon>
    </lineage>
</organism>
<evidence type="ECO:0000313" key="1">
    <source>
        <dbReference type="EMBL" id="KAJ4435406.1"/>
    </source>
</evidence>
<sequence length="146" mass="16925">MDLREVGYDDIDWINLAQDRDQCRAYNQSDSLMAADGDCHHLCKLMAPVRHRWSINDVIGGIRNTCERPKTMFAKLEQRFWIKIEMSRGRSAQECFQGVREACGNAALPYRTVARWVKAFQEGLVGLVRIVAMDETWNRSYEPNLK</sequence>
<accession>A0ABQ8SNR2</accession>
<dbReference type="Proteomes" id="UP001148838">
    <property type="component" value="Unassembled WGS sequence"/>
</dbReference>
<gene>
    <name evidence="1" type="ORF">ANN_18021</name>
</gene>
<proteinExistence type="predicted"/>
<evidence type="ECO:0000313" key="2">
    <source>
        <dbReference type="Proteomes" id="UP001148838"/>
    </source>
</evidence>
<comment type="caution">
    <text evidence="1">The sequence shown here is derived from an EMBL/GenBank/DDBJ whole genome shotgun (WGS) entry which is preliminary data.</text>
</comment>
<keyword evidence="2" id="KW-1185">Reference proteome</keyword>